<proteinExistence type="predicted"/>
<dbReference type="EMBL" id="PCDP01000083">
    <property type="protein sequence ID" value="PZM07431.1"/>
    <property type="molecule type" value="Genomic_DNA"/>
</dbReference>
<evidence type="ECO:0000313" key="1">
    <source>
        <dbReference type="EMBL" id="PZM07431.1"/>
    </source>
</evidence>
<dbReference type="Proteomes" id="UP000248925">
    <property type="component" value="Unassembled WGS sequence"/>
</dbReference>
<organism evidence="1 2">
    <name type="scientific">Rhizobium tubonense</name>
    <dbReference type="NCBI Taxonomy" id="484088"/>
    <lineage>
        <taxon>Bacteria</taxon>
        <taxon>Pseudomonadati</taxon>
        <taxon>Pseudomonadota</taxon>
        <taxon>Alphaproteobacteria</taxon>
        <taxon>Hyphomicrobiales</taxon>
        <taxon>Rhizobiaceae</taxon>
        <taxon>Rhizobium/Agrobacterium group</taxon>
        <taxon>Rhizobium</taxon>
    </lineage>
</organism>
<evidence type="ECO:0000313" key="2">
    <source>
        <dbReference type="Proteomes" id="UP000248925"/>
    </source>
</evidence>
<comment type="caution">
    <text evidence="1">The sequence shown here is derived from an EMBL/GenBank/DDBJ whole genome shotgun (WGS) entry which is preliminary data.</text>
</comment>
<name>A0A2W4C2Z9_9HYPH</name>
<dbReference type="AlphaFoldDB" id="A0A2W4C2Z9"/>
<protein>
    <submittedName>
        <fullName evidence="1">Uncharacterized protein</fullName>
    </submittedName>
</protein>
<accession>A0A2W4C2Z9</accession>
<keyword evidence="2" id="KW-1185">Reference proteome</keyword>
<reference evidence="1 2" key="1">
    <citation type="journal article" date="2018" name="Sci. Rep.">
        <title>Rhizobium tumorigenes sp. nov., a novel plant tumorigenic bacterium isolated from cane gall tumors on thornless blackberry.</title>
        <authorList>
            <person name="Kuzmanovi N."/>
            <person name="Smalla K."/>
            <person name="Gronow S."/>
            <person name="PuBawska J."/>
        </authorList>
    </citation>
    <scope>NUCLEOTIDE SEQUENCE [LARGE SCALE GENOMIC DNA]</scope>
    <source>
        <strain evidence="1 2">CCBAU 85046</strain>
    </source>
</reference>
<gene>
    <name evidence="1" type="ORF">CPY51_31730</name>
</gene>
<sequence length="125" mass="14561">MKRMGLGYQLSMGRRTLQARREHLDPKSRINQFDMVFGKVDMGRKDRYLEEDCMWFDVMPKVSDGGRTQCVTTDDIPLKDVQTSRGSGEGFEIVSLKRRPVEMRELMPPKEYLDPAKWGFPISEK</sequence>